<dbReference type="InterPro" id="IPR000014">
    <property type="entry name" value="PAS"/>
</dbReference>
<dbReference type="InterPro" id="IPR001610">
    <property type="entry name" value="PAC"/>
</dbReference>
<dbReference type="SUPFAM" id="SSF53335">
    <property type="entry name" value="S-adenosyl-L-methionine-dependent methyltransferases"/>
    <property type="match status" value="1"/>
</dbReference>
<protein>
    <recommendedName>
        <fullName evidence="2">protein-glutamate O-methyltransferase</fullName>
        <ecNumber evidence="2">2.1.1.80</ecNumber>
    </recommendedName>
</protein>
<dbReference type="SMART" id="SM00091">
    <property type="entry name" value="PAS"/>
    <property type="match status" value="5"/>
</dbReference>
<dbReference type="InterPro" id="IPR050903">
    <property type="entry name" value="Bact_Chemotaxis_MeTrfase"/>
</dbReference>
<dbReference type="Gene3D" id="3.40.50.180">
    <property type="entry name" value="Methylesterase CheB, C-terminal domain"/>
    <property type="match status" value="1"/>
</dbReference>
<feature type="domain" description="PAS" evidence="8">
    <location>
        <begin position="1246"/>
        <end position="1316"/>
    </location>
</feature>
<dbReference type="InterPro" id="IPR035909">
    <property type="entry name" value="CheB_C"/>
</dbReference>
<evidence type="ECO:0000259" key="10">
    <source>
        <dbReference type="PROSITE" id="PS50122"/>
    </source>
</evidence>
<gene>
    <name evidence="12" type="ORF">AHMF7605_06015</name>
</gene>
<dbReference type="SUPFAM" id="SSF47757">
    <property type="entry name" value="Chemotaxis receptor methyltransferase CheR, N-terminal domain"/>
    <property type="match status" value="1"/>
</dbReference>
<dbReference type="PROSITE" id="PS50123">
    <property type="entry name" value="CHER"/>
    <property type="match status" value="1"/>
</dbReference>
<dbReference type="SUPFAM" id="SSF52738">
    <property type="entry name" value="Methylesterase CheB, C-terminal domain"/>
    <property type="match status" value="1"/>
</dbReference>
<feature type="domain" description="CheB-type methylesterase" evidence="10">
    <location>
        <begin position="22"/>
        <end position="210"/>
    </location>
</feature>
<feature type="active site" evidence="6">
    <location>
        <position position="60"/>
    </location>
</feature>
<dbReference type="InterPro" id="IPR000780">
    <property type="entry name" value="CheR_MeTrfase"/>
</dbReference>
<dbReference type="Pfam" id="PF08447">
    <property type="entry name" value="PAS_3"/>
    <property type="match status" value="2"/>
</dbReference>
<dbReference type="InterPro" id="IPR013656">
    <property type="entry name" value="PAS_4"/>
</dbReference>
<dbReference type="InterPro" id="IPR013655">
    <property type="entry name" value="PAS_fold_3"/>
</dbReference>
<dbReference type="GO" id="GO:0000156">
    <property type="term" value="F:phosphorelay response regulator activity"/>
    <property type="evidence" value="ECO:0007669"/>
    <property type="project" value="InterPro"/>
</dbReference>
<feature type="domain" description="PAC" evidence="9">
    <location>
        <begin position="1192"/>
        <end position="1245"/>
    </location>
</feature>
<dbReference type="PROSITE" id="PS50122">
    <property type="entry name" value="CHEB"/>
    <property type="match status" value="1"/>
</dbReference>
<keyword evidence="6" id="KW-0145">Chemotaxis</keyword>
<dbReference type="GO" id="GO:0006355">
    <property type="term" value="P:regulation of DNA-templated transcription"/>
    <property type="evidence" value="ECO:0007669"/>
    <property type="project" value="InterPro"/>
</dbReference>
<feature type="domain" description="PAS" evidence="8">
    <location>
        <begin position="1113"/>
        <end position="1190"/>
    </location>
</feature>
<dbReference type="CDD" id="cd16434">
    <property type="entry name" value="CheB-CheR_fusion"/>
    <property type="match status" value="1"/>
</dbReference>
<dbReference type="InterPro" id="IPR035965">
    <property type="entry name" value="PAS-like_dom_sf"/>
</dbReference>
<dbReference type="PANTHER" id="PTHR24422">
    <property type="entry name" value="CHEMOTAXIS PROTEIN METHYLTRANSFERASE"/>
    <property type="match status" value="1"/>
</dbReference>
<evidence type="ECO:0000256" key="2">
    <source>
        <dbReference type="ARBA" id="ARBA00012534"/>
    </source>
</evidence>
<dbReference type="SMART" id="SM00138">
    <property type="entry name" value="MeTrc"/>
    <property type="match status" value="1"/>
</dbReference>
<name>A0A2T2YC92_9BACT</name>
<dbReference type="Proteomes" id="UP000240357">
    <property type="component" value="Unassembled WGS sequence"/>
</dbReference>
<dbReference type="SUPFAM" id="SSF55785">
    <property type="entry name" value="PYP-like sensor domain (PAS domain)"/>
    <property type="match status" value="4"/>
</dbReference>
<keyword evidence="4" id="KW-0808">Transferase</keyword>
<dbReference type="GO" id="GO:0008984">
    <property type="term" value="F:protein-glutamate methylesterase activity"/>
    <property type="evidence" value="ECO:0007669"/>
    <property type="project" value="InterPro"/>
</dbReference>
<dbReference type="Pfam" id="PF01739">
    <property type="entry name" value="CheR"/>
    <property type="match status" value="1"/>
</dbReference>
<dbReference type="GO" id="GO:0006935">
    <property type="term" value="P:chemotaxis"/>
    <property type="evidence" value="ECO:0007669"/>
    <property type="project" value="UniProtKB-UniRule"/>
</dbReference>
<dbReference type="Pfam" id="PF00989">
    <property type="entry name" value="PAS"/>
    <property type="match status" value="1"/>
</dbReference>
<dbReference type="Gene3D" id="3.40.50.150">
    <property type="entry name" value="Vaccinia Virus protein VP39"/>
    <property type="match status" value="1"/>
</dbReference>
<dbReference type="FunFam" id="3.30.450.20:FF:000099">
    <property type="entry name" value="Sensory box sensor histidine kinase"/>
    <property type="match status" value="1"/>
</dbReference>
<evidence type="ECO:0000313" key="12">
    <source>
        <dbReference type="EMBL" id="PSR53113.1"/>
    </source>
</evidence>
<keyword evidence="3" id="KW-0489">Methyltransferase</keyword>
<dbReference type="GO" id="GO:0005737">
    <property type="term" value="C:cytoplasm"/>
    <property type="evidence" value="ECO:0007669"/>
    <property type="project" value="InterPro"/>
</dbReference>
<dbReference type="CDD" id="cd00130">
    <property type="entry name" value="PAS"/>
    <property type="match status" value="4"/>
</dbReference>
<dbReference type="InterPro" id="IPR022642">
    <property type="entry name" value="CheR_C"/>
</dbReference>
<evidence type="ECO:0000259" key="9">
    <source>
        <dbReference type="PROSITE" id="PS50113"/>
    </source>
</evidence>
<keyword evidence="6" id="KW-0378">Hydrolase</keyword>
<dbReference type="InterPro" id="IPR013767">
    <property type="entry name" value="PAS_fold"/>
</dbReference>
<dbReference type="InterPro" id="IPR036804">
    <property type="entry name" value="CheR_N_sf"/>
</dbReference>
<keyword evidence="7" id="KW-0175">Coiled coil</keyword>
<evidence type="ECO:0000256" key="6">
    <source>
        <dbReference type="PROSITE-ProRule" id="PRU00050"/>
    </source>
</evidence>
<dbReference type="PRINTS" id="PR00996">
    <property type="entry name" value="CHERMTFRASE"/>
</dbReference>
<organism evidence="12 13">
    <name type="scientific">Adhaeribacter arboris</name>
    <dbReference type="NCBI Taxonomy" id="2072846"/>
    <lineage>
        <taxon>Bacteria</taxon>
        <taxon>Pseudomonadati</taxon>
        <taxon>Bacteroidota</taxon>
        <taxon>Cytophagia</taxon>
        <taxon>Cytophagales</taxon>
        <taxon>Hymenobacteraceae</taxon>
        <taxon>Adhaeribacter</taxon>
    </lineage>
</organism>
<evidence type="ECO:0000256" key="4">
    <source>
        <dbReference type="ARBA" id="ARBA00022679"/>
    </source>
</evidence>
<evidence type="ECO:0000256" key="7">
    <source>
        <dbReference type="SAM" id="Coils"/>
    </source>
</evidence>
<feature type="active site" evidence="6">
    <location>
        <position position="152"/>
    </location>
</feature>
<proteinExistence type="predicted"/>
<dbReference type="PROSITE" id="PS50113">
    <property type="entry name" value="PAC"/>
    <property type="match status" value="2"/>
</dbReference>
<dbReference type="SMART" id="SM00086">
    <property type="entry name" value="PAC"/>
    <property type="match status" value="4"/>
</dbReference>
<feature type="active site" evidence="6">
    <location>
        <position position="34"/>
    </location>
</feature>
<accession>A0A2T2YC92</accession>
<feature type="coiled-coil region" evidence="7">
    <location>
        <begin position="665"/>
        <end position="727"/>
    </location>
</feature>
<dbReference type="InterPro" id="IPR029063">
    <property type="entry name" value="SAM-dependent_MTases_sf"/>
</dbReference>
<keyword evidence="5" id="KW-0949">S-adenosyl-L-methionine</keyword>
<dbReference type="PANTHER" id="PTHR24422:SF27">
    <property type="entry name" value="PROTEIN-GLUTAMATE O-METHYLTRANSFERASE"/>
    <property type="match status" value="1"/>
</dbReference>
<feature type="domain" description="PAS" evidence="8">
    <location>
        <begin position="987"/>
        <end position="1057"/>
    </location>
</feature>
<evidence type="ECO:0000259" key="8">
    <source>
        <dbReference type="PROSITE" id="PS50112"/>
    </source>
</evidence>
<evidence type="ECO:0000256" key="1">
    <source>
        <dbReference type="ARBA" id="ARBA00001541"/>
    </source>
</evidence>
<feature type="domain" description="PAC" evidence="9">
    <location>
        <begin position="1060"/>
        <end position="1112"/>
    </location>
</feature>
<dbReference type="Pfam" id="PF03705">
    <property type="entry name" value="CheR_N"/>
    <property type="match status" value="1"/>
</dbReference>
<dbReference type="NCBIfam" id="TIGR00229">
    <property type="entry name" value="sensory_box"/>
    <property type="match status" value="3"/>
</dbReference>
<dbReference type="InterPro" id="IPR000700">
    <property type="entry name" value="PAS-assoc_C"/>
</dbReference>
<dbReference type="InterPro" id="IPR000673">
    <property type="entry name" value="Sig_transdc_resp-reg_Me-estase"/>
</dbReference>
<sequence length="1346" mass="154712">MSNSEDKNAKDILPADANGKMQDKNPYVIGIGASAGGLQALQTLFEHIPPDSVSYVVVQHLLPDHRSILTEILARESVLKIQDAENGMPVQENQVYIMPPDKKITIRNNVLYLSERPDNTANYGSINTFFKSLAADKGNKAIGIVLSGTGTDGTEGIAAIKKAGGLVLVQDPETAKFDGMPRSAIQSGHVDYILPPELMPDEIFNFVKVAPLTQEITEIVNTQQEDTLNHILNIVHDRTGLDFVNYKRPTIIRRLSRRMAVTHINNLVDYLDYLQLHPEEVETISKEFLIGVTKFFRDEEAFEVIKRKVIPTLVEEKNTTEQLRIWVAGCSTGEEAYSLAILVREYLEKIQKELEVKIFASDIDREALDFGRKGLYSYSSLNDILEERLFKHFVKEEGKFRVGQQIRKMVIFAPHNIVSDPPFSRVDLVSCRNMLIYLNPLLQKKIITKFHYALQEGGYLFLGSSESVGTMKNFVEVNKKWKIFRNVEKSRSPGLENFSSNLSRTDYQVAVPKSTRDLGPKLAFNHHLAEALNETVLEEFGYAAVYVDLNFEVMHGAGDYNKYLTLPDKALTLNLLKMVPPDLALSLGTLLRQALREKEKININKVPVRDKEILRHINLVIKPYLEDKKLLQKFILVLFSEEKPVPLVIENPEKYWYEHQNEGRLTELEMELQHTKDDLQAVVEELETSNEELQSTNEELLSSNEELQSTNEELQSLNEELHTINAEHQYKIKILMELDDDLNNYFRSTNISQIFVDRKLEIRKYTPAATAQINLIESDIGRSIYQISNNLKYSHLIEDIRQAISNFKTTEKEVQDKDNVWYQMRVQPYITQDGKIDGAIIIFMNIHEIKTLHLLQEGILNSSVNFIQALKAVRNKSNRIVDFEWTLINEPAQQFLNRSEANLIGHRYRQEFPNLMPLDLFTQLVQVVETGQLLETEVELAHDDRWYWFYIIAVKLDDGLVLTLNDITERKQAEAQIDRQAEEIRENAEKFRLLSEAIPQLIWLSRPDGSTVWFNQNWLNFTGLSMKESSDWGWTQAIHPEQAADVQAAYLAAVRSGQVFEKEVLIRRHDGAFRWHINNAVPIRNPDGEVTSWVGTATNIHEQKEFIRELEENRHFIRQVAETSPDFIYVFDLVEQKNVYLNQNLAEALGYTLDQVLASKEFVLFKFVHPEDKPQLEEFLSGFSDVATGEIRELLYRVFDAQGKIRWFRDRSTIFKRDESGHTNQIVGIAQDVTAYVTAQQTLKREKEFSENLLDNSIDGIVAFDKDACITAWNTMMEVYNGILKEEVLGKNIFDLFPEYHTNEEGKAVHQALQGQKTVLHDHSYGLRDGAIMKPVRFPFRMKLVR</sequence>
<dbReference type="Gene3D" id="3.30.450.20">
    <property type="entry name" value="PAS domain"/>
    <property type="match status" value="5"/>
</dbReference>
<dbReference type="Pfam" id="PF08448">
    <property type="entry name" value="PAS_4"/>
    <property type="match status" value="1"/>
</dbReference>
<reference evidence="12 13" key="1">
    <citation type="submission" date="2018-03" db="EMBL/GenBank/DDBJ databases">
        <title>Adhaeribacter sp. HMF7605 Genome sequencing and assembly.</title>
        <authorList>
            <person name="Kang H."/>
            <person name="Kang J."/>
            <person name="Cha I."/>
            <person name="Kim H."/>
            <person name="Joh K."/>
        </authorList>
    </citation>
    <scope>NUCLEOTIDE SEQUENCE [LARGE SCALE GENOMIC DNA]</scope>
    <source>
        <strain evidence="12 13">HMF7605</strain>
    </source>
</reference>
<dbReference type="GO" id="GO:0032259">
    <property type="term" value="P:methylation"/>
    <property type="evidence" value="ECO:0007669"/>
    <property type="project" value="UniProtKB-KW"/>
</dbReference>
<comment type="caution">
    <text evidence="12">The sequence shown here is derived from an EMBL/GenBank/DDBJ whole genome shotgun (WGS) entry which is preliminary data.</text>
</comment>
<dbReference type="Gene3D" id="1.10.155.10">
    <property type="entry name" value="Chemotaxis receptor methyltransferase CheR, N-terminal domain"/>
    <property type="match status" value="1"/>
</dbReference>
<dbReference type="EMBL" id="PYFT01000001">
    <property type="protein sequence ID" value="PSR53113.1"/>
    <property type="molecule type" value="Genomic_DNA"/>
</dbReference>
<dbReference type="Pfam" id="PF01339">
    <property type="entry name" value="CheB_methylest"/>
    <property type="match status" value="1"/>
</dbReference>
<dbReference type="PROSITE" id="PS50112">
    <property type="entry name" value="PAS"/>
    <property type="match status" value="3"/>
</dbReference>
<evidence type="ECO:0000313" key="13">
    <source>
        <dbReference type="Proteomes" id="UP000240357"/>
    </source>
</evidence>
<dbReference type="Pfam" id="PF13596">
    <property type="entry name" value="PAS_10"/>
    <property type="match status" value="1"/>
</dbReference>
<dbReference type="EC" id="2.1.1.80" evidence="2"/>
<feature type="domain" description="CheR-type methyltransferase" evidence="11">
    <location>
        <begin position="216"/>
        <end position="468"/>
    </location>
</feature>
<evidence type="ECO:0000256" key="3">
    <source>
        <dbReference type="ARBA" id="ARBA00022603"/>
    </source>
</evidence>
<comment type="catalytic activity">
    <reaction evidence="1">
        <text>L-glutamyl-[protein] + S-adenosyl-L-methionine = [protein]-L-glutamate 5-O-methyl ester + S-adenosyl-L-homocysteine</text>
        <dbReference type="Rhea" id="RHEA:24452"/>
        <dbReference type="Rhea" id="RHEA-COMP:10208"/>
        <dbReference type="Rhea" id="RHEA-COMP:10311"/>
        <dbReference type="ChEBI" id="CHEBI:29973"/>
        <dbReference type="ChEBI" id="CHEBI:57856"/>
        <dbReference type="ChEBI" id="CHEBI:59789"/>
        <dbReference type="ChEBI" id="CHEBI:82795"/>
        <dbReference type="EC" id="2.1.1.80"/>
    </reaction>
</comment>
<dbReference type="InterPro" id="IPR022641">
    <property type="entry name" value="CheR_N"/>
</dbReference>
<evidence type="ECO:0000259" key="11">
    <source>
        <dbReference type="PROSITE" id="PS50123"/>
    </source>
</evidence>
<evidence type="ECO:0000256" key="5">
    <source>
        <dbReference type="ARBA" id="ARBA00022691"/>
    </source>
</evidence>
<dbReference type="GO" id="GO:0008983">
    <property type="term" value="F:protein-glutamate O-methyltransferase activity"/>
    <property type="evidence" value="ECO:0007669"/>
    <property type="project" value="UniProtKB-EC"/>
</dbReference>
<dbReference type="RefSeq" id="WP_106927414.1">
    <property type="nucleotide sequence ID" value="NZ_PYFT01000001.1"/>
</dbReference>
<keyword evidence="13" id="KW-1185">Reference proteome</keyword>
<dbReference type="OrthoDB" id="9816309at2"/>